<reference evidence="6 7" key="1">
    <citation type="submission" date="2018-09" db="EMBL/GenBank/DDBJ databases">
        <title>Paenibacillus SK2017-BO5.</title>
        <authorList>
            <person name="Piskunova J.V."/>
            <person name="Dubiley S.A."/>
            <person name="Severinov K.V."/>
        </authorList>
    </citation>
    <scope>NUCLEOTIDE SEQUENCE [LARGE SCALE GENOMIC DNA]</scope>
    <source>
        <strain evidence="6 7">BO5</strain>
    </source>
</reference>
<keyword evidence="2" id="KW-0238">DNA-binding</keyword>
<keyword evidence="1" id="KW-0805">Transcription regulation</keyword>
<proteinExistence type="predicted"/>
<dbReference type="SUPFAM" id="SSF54593">
    <property type="entry name" value="Glyoxalase/Bleomycin resistance protein/Dihydroxybiphenyl dioxygenase"/>
    <property type="match status" value="1"/>
</dbReference>
<dbReference type="InterPro" id="IPR000551">
    <property type="entry name" value="MerR-type_HTH_dom"/>
</dbReference>
<gene>
    <name evidence="6" type="ORF">DQX05_14675</name>
</gene>
<organism evidence="6 7">
    <name type="scientific">Paenibacillus thiaminolyticus</name>
    <name type="common">Bacillus thiaminolyticus</name>
    <dbReference type="NCBI Taxonomy" id="49283"/>
    <lineage>
        <taxon>Bacteria</taxon>
        <taxon>Bacillati</taxon>
        <taxon>Bacillota</taxon>
        <taxon>Bacilli</taxon>
        <taxon>Bacillales</taxon>
        <taxon>Paenibacillaceae</taxon>
        <taxon>Paenibacillus</taxon>
    </lineage>
</organism>
<dbReference type="Gene3D" id="3.10.180.10">
    <property type="entry name" value="2,3-Dihydroxybiphenyl 1,2-Dioxygenase, domain 1"/>
    <property type="match status" value="1"/>
</dbReference>
<dbReference type="Pfam" id="PF13411">
    <property type="entry name" value="MerR_1"/>
    <property type="match status" value="1"/>
</dbReference>
<dbReference type="SMART" id="SM00422">
    <property type="entry name" value="HTH_MERR"/>
    <property type="match status" value="1"/>
</dbReference>
<dbReference type="InterPro" id="IPR025870">
    <property type="entry name" value="Glyoxalase-like_dom"/>
</dbReference>
<dbReference type="RefSeq" id="WP_119794324.1">
    <property type="nucleotide sequence ID" value="NZ_QYZD01000012.1"/>
</dbReference>
<dbReference type="PANTHER" id="PTHR30204">
    <property type="entry name" value="REDOX-CYCLING DRUG-SENSING TRANSCRIPTIONAL ACTIVATOR SOXR"/>
    <property type="match status" value="1"/>
</dbReference>
<dbReference type="PRINTS" id="PR00040">
    <property type="entry name" value="HTHMERR"/>
</dbReference>
<dbReference type="InterPro" id="IPR009061">
    <property type="entry name" value="DNA-bd_dom_put_sf"/>
</dbReference>
<evidence type="ECO:0000313" key="7">
    <source>
        <dbReference type="Proteomes" id="UP000266177"/>
    </source>
</evidence>
<dbReference type="PANTHER" id="PTHR30204:SF94">
    <property type="entry name" value="HEAVY METAL-DEPENDENT TRANSCRIPTIONAL REGULATOR HI_0293-RELATED"/>
    <property type="match status" value="1"/>
</dbReference>
<accession>A0A3A3H2B1</accession>
<evidence type="ECO:0000313" key="6">
    <source>
        <dbReference type="EMBL" id="RJG23115.1"/>
    </source>
</evidence>
<dbReference type="Pfam" id="PF13468">
    <property type="entry name" value="Glyoxalase_3"/>
    <property type="match status" value="1"/>
</dbReference>
<protein>
    <submittedName>
        <fullName evidence="6">MerR family transcriptional regulator</fullName>
    </submittedName>
</protein>
<dbReference type="AlphaFoldDB" id="A0A3A3H2B1"/>
<dbReference type="SUPFAM" id="SSF46955">
    <property type="entry name" value="Putative DNA-binding domain"/>
    <property type="match status" value="1"/>
</dbReference>
<dbReference type="GO" id="GO:0003677">
    <property type="term" value="F:DNA binding"/>
    <property type="evidence" value="ECO:0007669"/>
    <property type="project" value="UniProtKB-KW"/>
</dbReference>
<evidence type="ECO:0000256" key="2">
    <source>
        <dbReference type="ARBA" id="ARBA00023125"/>
    </source>
</evidence>
<evidence type="ECO:0000259" key="5">
    <source>
        <dbReference type="PROSITE" id="PS50937"/>
    </source>
</evidence>
<comment type="caution">
    <text evidence="6">The sequence shown here is derived from an EMBL/GenBank/DDBJ whole genome shotgun (WGS) entry which is preliminary data.</text>
</comment>
<feature type="domain" description="HTH merR-type" evidence="5">
    <location>
        <begin position="1"/>
        <end position="68"/>
    </location>
</feature>
<evidence type="ECO:0000256" key="1">
    <source>
        <dbReference type="ARBA" id="ARBA00023015"/>
    </source>
</evidence>
<dbReference type="PROSITE" id="PS00552">
    <property type="entry name" value="HTH_MERR_1"/>
    <property type="match status" value="1"/>
</dbReference>
<dbReference type="OrthoDB" id="9806513at2"/>
<dbReference type="PROSITE" id="PS50937">
    <property type="entry name" value="HTH_MERR_2"/>
    <property type="match status" value="1"/>
</dbReference>
<feature type="coiled-coil region" evidence="4">
    <location>
        <begin position="85"/>
        <end position="115"/>
    </location>
</feature>
<dbReference type="GO" id="GO:0003700">
    <property type="term" value="F:DNA-binding transcription factor activity"/>
    <property type="evidence" value="ECO:0007669"/>
    <property type="project" value="InterPro"/>
</dbReference>
<dbReference type="InterPro" id="IPR047057">
    <property type="entry name" value="MerR_fam"/>
</dbReference>
<evidence type="ECO:0000256" key="4">
    <source>
        <dbReference type="SAM" id="Coils"/>
    </source>
</evidence>
<evidence type="ECO:0000256" key="3">
    <source>
        <dbReference type="ARBA" id="ARBA00023163"/>
    </source>
</evidence>
<keyword evidence="4" id="KW-0175">Coiled coil</keyword>
<keyword evidence="3" id="KW-0804">Transcription</keyword>
<dbReference type="Gene3D" id="1.10.1660.10">
    <property type="match status" value="1"/>
</dbReference>
<dbReference type="Proteomes" id="UP000266177">
    <property type="component" value="Unassembled WGS sequence"/>
</dbReference>
<name>A0A3A3H2B1_PANTH</name>
<sequence>MRISDLSRLTGVSIRSLRYYEEKGLLAPSRTDSGYRVYAEEDVERVRQIQFYLHMGVRAEELARLFQQCASFPGYGDPACAEEAIAYYESKLRDIRRQKQLLEKAEQDIRGMLAHWASARTYEPVGQRGIQPMLRLDHVTVAVRDVDAAVEQISGTTGAWFTAPVEAFPGARAQVAYFGAGFLEVIAIVDPDKLRTTQLGRAFAEFAESREGIFGVSLDITGGMAAFVEEAKKRGVAYVGPWRQQAPLEDGSFIPFGTAFIRQDMPWLIEYERSRTWDSPLKLCGVDVASADPAAQVSQYREAYRLPEPASIGASAYEWELDRGMIRLLPQEKGPAGFAAVTIADAEREYRIGFTPEAGMEIAVSGLETKR</sequence>
<dbReference type="InterPro" id="IPR029068">
    <property type="entry name" value="Glyas_Bleomycin-R_OHBP_Dase"/>
</dbReference>
<dbReference type="EMBL" id="QYZD01000012">
    <property type="protein sequence ID" value="RJG23115.1"/>
    <property type="molecule type" value="Genomic_DNA"/>
</dbReference>